<proteinExistence type="predicted"/>
<reference evidence="1" key="2">
    <citation type="submission" date="2014-07" db="EMBL/GenBank/DDBJ databases">
        <title>Initial genome analysis of the psychrotolerant acidophile Acidithiobacillus ferrivorans CF27: insights into iron and sulfur oxidation pathways and into biofilm formation.</title>
        <authorList>
            <person name="Talla E."/>
            <person name="Hedrich S."/>
            <person name="Mangenot S."/>
            <person name="Ji B."/>
            <person name="Johnson D.B."/>
            <person name="Barbe V."/>
            <person name="Bonnefoy V."/>
        </authorList>
    </citation>
    <scope>NUCLEOTIDE SEQUENCE [LARGE SCALE GENOMIC DNA]</scope>
    <source>
        <strain evidence="1">CF27</strain>
    </source>
</reference>
<protein>
    <submittedName>
        <fullName evidence="1">Uncharacterized protein</fullName>
    </submittedName>
</protein>
<dbReference type="RefSeq" id="WP_035190104.1">
    <property type="nucleotide sequence ID" value="NZ_CCCS020000001.1"/>
</dbReference>
<sequence length="185" mass="20590">MWNWLRGKMEPVAPPSGVVIDAGIPAQERVAELPLPEPLFILHYNGFRLLPENPDLRQILLETARSGDFLRDMPRVSAQQLAARAGLQARFGVDTDTVARFFRVLHAEITRRMYVEAAREREGAAGLRLTLLKPETATPEDQAIVNADAHGLGAGVYPFTHIPENPHPGTENPFIIRVVMKKDLV</sequence>
<dbReference type="Proteomes" id="UP000193925">
    <property type="component" value="Chromosome AFERRI"/>
</dbReference>
<reference evidence="2 3" key="3">
    <citation type="submission" date="2017-03" db="EMBL/GenBank/DDBJ databases">
        <authorList>
            <person name="Regsiter A."/>
            <person name="William W."/>
        </authorList>
    </citation>
    <scope>NUCLEOTIDE SEQUENCE [LARGE SCALE GENOMIC DNA]</scope>
    <source>
        <strain evidence="2">PRJEB5721</strain>
    </source>
</reference>
<evidence type="ECO:0000313" key="3">
    <source>
        <dbReference type="Proteomes" id="UP000193925"/>
    </source>
</evidence>
<reference evidence="1" key="1">
    <citation type="submission" date="2014-03" db="EMBL/GenBank/DDBJ databases">
        <authorList>
            <person name="Genoscope - CEA"/>
        </authorList>
    </citation>
    <scope>NUCLEOTIDE SEQUENCE [LARGE SCALE GENOMIC DNA]</scope>
    <source>
        <strain evidence="1">CF27</strain>
    </source>
</reference>
<evidence type="ECO:0000313" key="2">
    <source>
        <dbReference type="EMBL" id="SMH65240.1"/>
    </source>
</evidence>
<organism evidence="1">
    <name type="scientific">Acidithiobacillus ferrivorans</name>
    <dbReference type="NCBI Taxonomy" id="160808"/>
    <lineage>
        <taxon>Bacteria</taxon>
        <taxon>Pseudomonadati</taxon>
        <taxon>Pseudomonadota</taxon>
        <taxon>Acidithiobacillia</taxon>
        <taxon>Acidithiobacillales</taxon>
        <taxon>Acidithiobacillaceae</taxon>
        <taxon>Acidithiobacillus</taxon>
    </lineage>
</organism>
<keyword evidence="3" id="KW-1185">Reference proteome</keyword>
<dbReference type="EMBL" id="LT841305">
    <property type="protein sequence ID" value="SMH65240.1"/>
    <property type="molecule type" value="Genomic_DNA"/>
</dbReference>
<gene>
    <name evidence="1" type="ORF">AFERRI_10038</name>
    <name evidence="2" type="ORF">AFERRI_20021</name>
</gene>
<dbReference type="EMBL" id="CCCS020000001">
    <property type="protein sequence ID" value="CDQ12215.1"/>
    <property type="molecule type" value="Genomic_DNA"/>
</dbReference>
<dbReference type="AlphaFoldDB" id="A0A060UUW4"/>
<evidence type="ECO:0000313" key="1">
    <source>
        <dbReference type="EMBL" id="CDQ12215.1"/>
    </source>
</evidence>
<name>A0A060UUW4_9PROT</name>
<accession>A0A060UUW4</accession>